<feature type="region of interest" description="Disordered" evidence="1">
    <location>
        <begin position="1"/>
        <end position="34"/>
    </location>
</feature>
<sequence>MFIRASKSPTRRPQSTQALRARPASDFPPKSPQQQVLIGEAGVDVAEKKFPIEAPSNEAFNGETQLKLDNTSLPHLNINSIRAPKDHHKTGQIGKLDLQTSFCFYFDPSTQCYESVLDWAPAEKRVSLRRKRRKRRKKKARR</sequence>
<proteinExistence type="predicted"/>
<feature type="compositionally biased region" description="Polar residues" evidence="1">
    <location>
        <begin position="7"/>
        <end position="18"/>
    </location>
</feature>
<protein>
    <submittedName>
        <fullName evidence="2">Uncharacterized protein</fullName>
    </submittedName>
</protein>
<organism evidence="2 3">
    <name type="scientific">Metarhizium rileyi (strain RCEF 4871)</name>
    <name type="common">Nomuraea rileyi</name>
    <dbReference type="NCBI Taxonomy" id="1649241"/>
    <lineage>
        <taxon>Eukaryota</taxon>
        <taxon>Fungi</taxon>
        <taxon>Dikarya</taxon>
        <taxon>Ascomycota</taxon>
        <taxon>Pezizomycotina</taxon>
        <taxon>Sordariomycetes</taxon>
        <taxon>Hypocreomycetidae</taxon>
        <taxon>Hypocreales</taxon>
        <taxon>Clavicipitaceae</taxon>
        <taxon>Metarhizium</taxon>
    </lineage>
</organism>
<reference evidence="3" key="1">
    <citation type="submission" date="2018-12" db="EMBL/GenBank/DDBJ databases">
        <title>The complete genome of Metarhizium rileyi, a key fungal pathogen of Lepidoptera.</title>
        <authorList>
            <person name="Binneck E."/>
            <person name="Lastra C.C.L."/>
            <person name="Sosa-Gomez D.R."/>
        </authorList>
    </citation>
    <scope>NUCLEOTIDE SEQUENCE [LARGE SCALE GENOMIC DNA]</scope>
    <source>
        <strain evidence="3">Cep018-CH2</strain>
    </source>
</reference>
<name>A0A5C6GET4_METRR</name>
<evidence type="ECO:0000313" key="2">
    <source>
        <dbReference type="EMBL" id="TWU74596.1"/>
    </source>
</evidence>
<comment type="caution">
    <text evidence="2">The sequence shown here is derived from an EMBL/GenBank/DDBJ whole genome shotgun (WGS) entry which is preliminary data.</text>
</comment>
<dbReference type="EMBL" id="SBHS01000010">
    <property type="protein sequence ID" value="TWU74596.1"/>
    <property type="molecule type" value="Genomic_DNA"/>
</dbReference>
<dbReference type="Proteomes" id="UP000317257">
    <property type="component" value="Unassembled WGS sequence"/>
</dbReference>
<dbReference type="AlphaFoldDB" id="A0A5C6GET4"/>
<accession>A0A5C6GET4</accession>
<gene>
    <name evidence="2" type="ORF">ED733_000166</name>
</gene>
<evidence type="ECO:0000256" key="1">
    <source>
        <dbReference type="SAM" id="MobiDB-lite"/>
    </source>
</evidence>
<evidence type="ECO:0000313" key="3">
    <source>
        <dbReference type="Proteomes" id="UP000317257"/>
    </source>
</evidence>